<dbReference type="Proteomes" id="UP000061660">
    <property type="component" value="Chromosome"/>
</dbReference>
<dbReference type="OrthoDB" id="9810874at2"/>
<gene>
    <name evidence="2" type="ORF">IJ22_05610</name>
</gene>
<keyword evidence="1" id="KW-0472">Membrane</keyword>
<dbReference type="KEGG" id="pnp:IJ22_05610"/>
<keyword evidence="1" id="KW-0812">Transmembrane</keyword>
<dbReference type="EMBL" id="CP013652">
    <property type="protein sequence ID" value="ALS20948.1"/>
    <property type="molecule type" value="Genomic_DNA"/>
</dbReference>
<reference evidence="3" key="1">
    <citation type="submission" date="2015-12" db="EMBL/GenBank/DDBJ databases">
        <title>Complete genome sequences of two moderately thermophilic Paenibacillus species.</title>
        <authorList>
            <person name="Butler R.III."/>
            <person name="Wang J."/>
            <person name="Stark B.C."/>
            <person name="Pombert J.-F."/>
        </authorList>
    </citation>
    <scope>NUCLEOTIDE SEQUENCE [LARGE SCALE GENOMIC DNA]</scope>
    <source>
        <strain evidence="3">32O-Y</strain>
    </source>
</reference>
<name>A0A0U2VXC7_9BACL</name>
<reference evidence="2 3" key="2">
    <citation type="journal article" date="2016" name="Genome Announc.">
        <title>Complete Genome Sequences of Two Interactive Moderate Thermophiles, Paenibacillus napthalenovorans 32O-Y and Paenibacillus sp. 32O-W.</title>
        <authorList>
            <person name="Butler R.R.III."/>
            <person name="Wang J."/>
            <person name="Stark B.C."/>
            <person name="Pombert J.F."/>
        </authorList>
    </citation>
    <scope>NUCLEOTIDE SEQUENCE [LARGE SCALE GENOMIC DNA]</scope>
    <source>
        <strain evidence="2 3">32O-Y</strain>
    </source>
</reference>
<evidence type="ECO:0000313" key="2">
    <source>
        <dbReference type="EMBL" id="ALS20948.1"/>
    </source>
</evidence>
<evidence type="ECO:0000313" key="3">
    <source>
        <dbReference type="Proteomes" id="UP000061660"/>
    </source>
</evidence>
<accession>A0A0U2VXC7</accession>
<protein>
    <submittedName>
        <fullName evidence="2">YtxH-like protein</fullName>
    </submittedName>
</protein>
<organism evidence="2 3">
    <name type="scientific">Paenibacillus naphthalenovorans</name>
    <dbReference type="NCBI Taxonomy" id="162209"/>
    <lineage>
        <taxon>Bacteria</taxon>
        <taxon>Bacillati</taxon>
        <taxon>Bacillota</taxon>
        <taxon>Bacilli</taxon>
        <taxon>Bacillales</taxon>
        <taxon>Paenibacillaceae</taxon>
        <taxon>Paenibacillus</taxon>
    </lineage>
</organism>
<dbReference type="Pfam" id="PF12732">
    <property type="entry name" value="YtxH"/>
    <property type="match status" value="1"/>
</dbReference>
<proteinExistence type="predicted"/>
<dbReference type="InterPro" id="IPR024623">
    <property type="entry name" value="YtxH"/>
</dbReference>
<keyword evidence="1" id="KW-1133">Transmembrane helix</keyword>
<evidence type="ECO:0000256" key="1">
    <source>
        <dbReference type="SAM" id="Phobius"/>
    </source>
</evidence>
<dbReference type="PATRIC" id="fig|162209.4.peg.595"/>
<sequence length="134" mass="14279">MTANKKNKDLIIGAVIGGVLGAVTSLLLAPKSGRELRNDIAEGYQQVSEKTQRLAGDVAEKSKQIFSAVSETSQTTVETIGKHTSEWASKAKEVAIHVGEEVKSWKKDKAAQRQDDIAAAEASVAATTAEREEA</sequence>
<dbReference type="STRING" id="162209.IJ22_05610"/>
<dbReference type="AlphaFoldDB" id="A0A0U2VXC7"/>
<feature type="transmembrane region" description="Helical" evidence="1">
    <location>
        <begin position="12"/>
        <end position="29"/>
    </location>
</feature>
<dbReference type="RefSeq" id="WP_062407073.1">
    <property type="nucleotide sequence ID" value="NZ_CP013652.1"/>
</dbReference>
<dbReference type="PANTHER" id="PTHR35792:SF2">
    <property type="entry name" value="GENERAL STRESS PROTEIN"/>
    <property type="match status" value="1"/>
</dbReference>
<dbReference type="InterPro" id="IPR052928">
    <property type="entry name" value="Desiccation-related_membrane"/>
</dbReference>
<dbReference type="PANTHER" id="PTHR35792">
    <property type="entry name" value="GENERAL STRESS PROTEIN"/>
    <property type="match status" value="1"/>
</dbReference>
<keyword evidence="3" id="KW-1185">Reference proteome</keyword>